<dbReference type="Pfam" id="PF13672">
    <property type="entry name" value="PP2C_2"/>
    <property type="match status" value="1"/>
</dbReference>
<dbReference type="InterPro" id="IPR001932">
    <property type="entry name" value="PPM-type_phosphatase-like_dom"/>
</dbReference>
<evidence type="ECO:0000259" key="1">
    <source>
        <dbReference type="PROSITE" id="PS51746"/>
    </source>
</evidence>
<keyword evidence="3" id="KW-1185">Reference proteome</keyword>
<dbReference type="HOGENOM" id="CLU_034545_4_1_0"/>
<organism evidence="2 3">
    <name type="scientific">Marinithermus hydrothermalis (strain DSM 14884 / JCM 11576 / T1)</name>
    <dbReference type="NCBI Taxonomy" id="869210"/>
    <lineage>
        <taxon>Bacteria</taxon>
        <taxon>Thermotogati</taxon>
        <taxon>Deinococcota</taxon>
        <taxon>Deinococci</taxon>
        <taxon>Thermales</taxon>
        <taxon>Thermaceae</taxon>
        <taxon>Marinithermus</taxon>
    </lineage>
</organism>
<gene>
    <name evidence="2" type="ordered locus">Marky_0830</name>
</gene>
<dbReference type="Gene3D" id="3.60.40.10">
    <property type="entry name" value="PPM-type phosphatase domain"/>
    <property type="match status" value="1"/>
</dbReference>
<protein>
    <submittedName>
        <fullName evidence="2">Protein serine/threonine phosphatase</fullName>
    </submittedName>
</protein>
<name>F2NNY9_MARHT</name>
<dbReference type="STRING" id="869210.Marky_0830"/>
<feature type="domain" description="PPM-type phosphatase" evidence="1">
    <location>
        <begin position="6"/>
        <end position="255"/>
    </location>
</feature>
<dbReference type="SMART" id="SM00331">
    <property type="entry name" value="PP2C_SIG"/>
    <property type="match status" value="1"/>
</dbReference>
<dbReference type="InterPro" id="IPR036457">
    <property type="entry name" value="PPM-type-like_dom_sf"/>
</dbReference>
<sequence>MRLTHRFELATASSIGRVRRNNEDFHRASVYPTPRGNLILLAVADGMGGAKAGEFASKIAIESLHQAVRAYAEHLHTGRPAVPLERVVEKGFQLAQRRILQDAIAHPERKGMGTTLTALLVSEWNYNGVIGHIGDSRAYRYNGRDLTLLTQDHSWVAEQVQNGVLTPGEAETHPWRSVLTRALGIPEATPDLIPLHVMRSETYILATDGLYNLVPPEEWLADLEHKDLQAAVDYWISQAIQRGGTDNITVVTVRIR</sequence>
<dbReference type="OrthoDB" id="9801841at2"/>
<dbReference type="KEGG" id="mhd:Marky_0830"/>
<dbReference type="EMBL" id="CP002630">
    <property type="protein sequence ID" value="AEB11577.1"/>
    <property type="molecule type" value="Genomic_DNA"/>
</dbReference>
<dbReference type="PROSITE" id="PS51746">
    <property type="entry name" value="PPM_2"/>
    <property type="match status" value="1"/>
</dbReference>
<dbReference type="GO" id="GO:0004722">
    <property type="term" value="F:protein serine/threonine phosphatase activity"/>
    <property type="evidence" value="ECO:0007669"/>
    <property type="project" value="InterPro"/>
</dbReference>
<dbReference type="InterPro" id="IPR015655">
    <property type="entry name" value="PP2C"/>
</dbReference>
<dbReference type="PANTHER" id="PTHR47992">
    <property type="entry name" value="PROTEIN PHOSPHATASE"/>
    <property type="match status" value="1"/>
</dbReference>
<dbReference type="AlphaFoldDB" id="F2NNY9"/>
<dbReference type="CDD" id="cd00143">
    <property type="entry name" value="PP2Cc"/>
    <property type="match status" value="1"/>
</dbReference>
<dbReference type="SUPFAM" id="SSF81606">
    <property type="entry name" value="PP2C-like"/>
    <property type="match status" value="1"/>
</dbReference>
<reference evidence="2 3" key="1">
    <citation type="journal article" date="2012" name="Stand. Genomic Sci.">
        <title>Complete genome sequence of the aerobic, heterotroph Marinithermus hydrothermalis type strain (T1(T)) from a deep-sea hydrothermal vent chimney.</title>
        <authorList>
            <person name="Copeland A."/>
            <person name="Gu W."/>
            <person name="Yasawong M."/>
            <person name="Lapidus A."/>
            <person name="Lucas S."/>
            <person name="Deshpande S."/>
            <person name="Pagani I."/>
            <person name="Tapia R."/>
            <person name="Cheng J.F."/>
            <person name="Goodwin L.A."/>
            <person name="Pitluck S."/>
            <person name="Liolios K."/>
            <person name="Ivanova N."/>
            <person name="Mavromatis K."/>
            <person name="Mikhailova N."/>
            <person name="Pati A."/>
            <person name="Chen A."/>
            <person name="Palaniappan K."/>
            <person name="Land M."/>
            <person name="Pan C."/>
            <person name="Brambilla E.M."/>
            <person name="Rohde M."/>
            <person name="Tindall B.J."/>
            <person name="Sikorski J."/>
            <person name="Goker M."/>
            <person name="Detter J.C."/>
            <person name="Bristow J."/>
            <person name="Eisen J.A."/>
            <person name="Markowitz V."/>
            <person name="Hugenholtz P."/>
            <person name="Kyrpides N.C."/>
            <person name="Klenk H.P."/>
            <person name="Woyke T."/>
        </authorList>
    </citation>
    <scope>NUCLEOTIDE SEQUENCE [LARGE SCALE GENOMIC DNA]</scope>
    <source>
        <strain evidence="3">DSM 14884 / JCM 11576 / T1</strain>
    </source>
</reference>
<dbReference type="RefSeq" id="WP_013703628.1">
    <property type="nucleotide sequence ID" value="NC_015387.1"/>
</dbReference>
<dbReference type="eggNOG" id="COG0631">
    <property type="taxonomic scope" value="Bacteria"/>
</dbReference>
<dbReference type="SMART" id="SM00332">
    <property type="entry name" value="PP2Cc"/>
    <property type="match status" value="1"/>
</dbReference>
<accession>F2NNY9</accession>
<evidence type="ECO:0000313" key="3">
    <source>
        <dbReference type="Proteomes" id="UP000007030"/>
    </source>
</evidence>
<proteinExistence type="predicted"/>
<evidence type="ECO:0000313" key="2">
    <source>
        <dbReference type="EMBL" id="AEB11577.1"/>
    </source>
</evidence>
<dbReference type="Proteomes" id="UP000007030">
    <property type="component" value="Chromosome"/>
</dbReference>